<protein>
    <recommendedName>
        <fullName evidence="4">Nitroreductase domain-containing protein</fullName>
    </recommendedName>
</protein>
<reference evidence="5" key="1">
    <citation type="journal article" date="2014" name="Front. Microbiol.">
        <title>High frequency of phylogenetically diverse reductive dehalogenase-homologous genes in deep subseafloor sedimentary metagenomes.</title>
        <authorList>
            <person name="Kawai M."/>
            <person name="Futagami T."/>
            <person name="Toyoda A."/>
            <person name="Takaki Y."/>
            <person name="Nishi S."/>
            <person name="Hori S."/>
            <person name="Arai W."/>
            <person name="Tsubouchi T."/>
            <person name="Morono Y."/>
            <person name="Uchiyama I."/>
            <person name="Ito T."/>
            <person name="Fujiyama A."/>
            <person name="Inagaki F."/>
            <person name="Takami H."/>
        </authorList>
    </citation>
    <scope>NUCLEOTIDE SEQUENCE</scope>
    <source>
        <strain evidence="5">Expedition CK06-06</strain>
    </source>
</reference>
<proteinExistence type="predicted"/>
<dbReference type="GO" id="GO:0016491">
    <property type="term" value="F:oxidoreductase activity"/>
    <property type="evidence" value="ECO:0007669"/>
    <property type="project" value="UniProtKB-KW"/>
</dbReference>
<gene>
    <name evidence="5" type="ORF">S06H3_45443</name>
</gene>
<evidence type="ECO:0000313" key="5">
    <source>
        <dbReference type="EMBL" id="GAI33467.1"/>
    </source>
</evidence>
<dbReference type="Gene3D" id="3.40.109.10">
    <property type="entry name" value="NADH Oxidase"/>
    <property type="match status" value="1"/>
</dbReference>
<evidence type="ECO:0000256" key="2">
    <source>
        <dbReference type="ARBA" id="ARBA00022643"/>
    </source>
</evidence>
<dbReference type="SUPFAM" id="SSF55469">
    <property type="entry name" value="FMN-dependent nitroreductase-like"/>
    <property type="match status" value="1"/>
</dbReference>
<keyword evidence="3" id="KW-0560">Oxidoreductase</keyword>
<feature type="domain" description="Nitroreductase" evidence="4">
    <location>
        <begin position="64"/>
        <end position="124"/>
    </location>
</feature>
<dbReference type="PANTHER" id="PTHR23026:SF90">
    <property type="entry name" value="IODOTYROSINE DEIODINASE 1"/>
    <property type="match status" value="1"/>
</dbReference>
<name>X1MPC0_9ZZZZ</name>
<dbReference type="Pfam" id="PF00881">
    <property type="entry name" value="Nitroreductase"/>
    <property type="match status" value="2"/>
</dbReference>
<organism evidence="5">
    <name type="scientific">marine sediment metagenome</name>
    <dbReference type="NCBI Taxonomy" id="412755"/>
    <lineage>
        <taxon>unclassified sequences</taxon>
        <taxon>metagenomes</taxon>
        <taxon>ecological metagenomes</taxon>
    </lineage>
</organism>
<keyword evidence="1" id="KW-0285">Flavoprotein</keyword>
<feature type="non-terminal residue" evidence="5">
    <location>
        <position position="127"/>
    </location>
</feature>
<dbReference type="EMBL" id="BARV01028372">
    <property type="protein sequence ID" value="GAI33467.1"/>
    <property type="molecule type" value="Genomic_DNA"/>
</dbReference>
<evidence type="ECO:0000259" key="4">
    <source>
        <dbReference type="Pfam" id="PF00881"/>
    </source>
</evidence>
<keyword evidence="2" id="KW-0288">FMN</keyword>
<dbReference type="InterPro" id="IPR050627">
    <property type="entry name" value="Nitroreductase/BluB"/>
</dbReference>
<dbReference type="CDD" id="cd02150">
    <property type="entry name" value="nitroreductase"/>
    <property type="match status" value="1"/>
</dbReference>
<evidence type="ECO:0000256" key="3">
    <source>
        <dbReference type="ARBA" id="ARBA00023002"/>
    </source>
</evidence>
<dbReference type="InterPro" id="IPR029479">
    <property type="entry name" value="Nitroreductase"/>
</dbReference>
<comment type="caution">
    <text evidence="5">The sequence shown here is derived from an EMBL/GenBank/DDBJ whole genome shotgun (WGS) entry which is preliminary data.</text>
</comment>
<dbReference type="AlphaFoldDB" id="X1MPC0"/>
<sequence length="127" mass="14024">MDAMEAILARRSIRKYTKQPVSDEVLKELLEAAMCAPSAGNRQPRCFVVINGRKILDEIPKYHPYAEMLKEAPMAILVCCDRDLQMGDYGVQDCSAATQNILLAAHAKGLGAVWLGTYPEEQRVAAT</sequence>
<accession>X1MPC0</accession>
<dbReference type="InterPro" id="IPR000415">
    <property type="entry name" value="Nitroreductase-like"/>
</dbReference>
<evidence type="ECO:0000256" key="1">
    <source>
        <dbReference type="ARBA" id="ARBA00022630"/>
    </source>
</evidence>
<dbReference type="PANTHER" id="PTHR23026">
    <property type="entry name" value="NADPH NITROREDUCTASE"/>
    <property type="match status" value="1"/>
</dbReference>
<feature type="domain" description="Nitroreductase" evidence="4">
    <location>
        <begin position="7"/>
        <end position="58"/>
    </location>
</feature>